<gene>
    <name evidence="7" type="ORF">DCF19_10955</name>
</gene>
<evidence type="ECO:0000313" key="8">
    <source>
        <dbReference type="Proteomes" id="UP000249467"/>
    </source>
</evidence>
<protein>
    <recommendedName>
        <fullName evidence="5">Peptidyl-prolyl cis-trans isomerase</fullName>
        <shortName evidence="5">PPIase</shortName>
        <ecNumber evidence="5">5.2.1.8</ecNumber>
    </recommendedName>
</protein>
<dbReference type="PRINTS" id="PR00153">
    <property type="entry name" value="CSAPPISMRASE"/>
</dbReference>
<reference evidence="7 8" key="2">
    <citation type="submission" date="2018-06" db="EMBL/GenBank/DDBJ databases">
        <title>Metagenomic assembly of (sub)arctic Cyanobacteria and their associated microbiome from non-axenic cultures.</title>
        <authorList>
            <person name="Baurain D."/>
        </authorList>
    </citation>
    <scope>NUCLEOTIDE SEQUENCE [LARGE SCALE GENOMIC DNA]</scope>
    <source>
        <strain evidence="7">ULC066bin1</strain>
    </source>
</reference>
<accession>A0A2W4XZV6</accession>
<dbReference type="GO" id="GO:0003755">
    <property type="term" value="F:peptidyl-prolyl cis-trans isomerase activity"/>
    <property type="evidence" value="ECO:0007669"/>
    <property type="project" value="UniProtKB-UniRule"/>
</dbReference>
<dbReference type="Pfam" id="PF00160">
    <property type="entry name" value="Pro_isomerase"/>
    <property type="match status" value="1"/>
</dbReference>
<evidence type="ECO:0000256" key="1">
    <source>
        <dbReference type="ARBA" id="ARBA00002388"/>
    </source>
</evidence>
<dbReference type="InterPro" id="IPR002130">
    <property type="entry name" value="Cyclophilin-type_PPIase_dom"/>
</dbReference>
<dbReference type="CDD" id="cd00317">
    <property type="entry name" value="cyclophilin"/>
    <property type="match status" value="1"/>
</dbReference>
<evidence type="ECO:0000259" key="6">
    <source>
        <dbReference type="PROSITE" id="PS50072"/>
    </source>
</evidence>
<evidence type="ECO:0000313" key="7">
    <source>
        <dbReference type="EMBL" id="PZO40821.1"/>
    </source>
</evidence>
<dbReference type="PIRSF" id="PIRSF001467">
    <property type="entry name" value="Peptidylpro_ismrse"/>
    <property type="match status" value="1"/>
</dbReference>
<dbReference type="SUPFAM" id="SSF50891">
    <property type="entry name" value="Cyclophilin-like"/>
    <property type="match status" value="1"/>
</dbReference>
<feature type="domain" description="PPIase cyclophilin-type" evidence="6">
    <location>
        <begin position="1"/>
        <end position="160"/>
    </location>
</feature>
<evidence type="ECO:0000256" key="5">
    <source>
        <dbReference type="RuleBase" id="RU363019"/>
    </source>
</evidence>
<dbReference type="Proteomes" id="UP000249467">
    <property type="component" value="Unassembled WGS sequence"/>
</dbReference>
<sequence length="160" mass="17173">MIRAVMETAKGTINVELDDQHAPLTVKNFVDLSKHGFYDGLTFHRVEPGFVIQGGDPLGNGTGGSGDRIKLEIWAEGDTQATVGNILTGGKKPVIKHNKAGVFSMARTNDPNSATSQFFITLGDASFLDGQYAAFGYTADTEVAQAIRRGDKIISVKIEE</sequence>
<comment type="similarity">
    <text evidence="2 5">Belongs to the cyclophilin-type PPIase family.</text>
</comment>
<evidence type="ECO:0000256" key="3">
    <source>
        <dbReference type="ARBA" id="ARBA00023110"/>
    </source>
</evidence>
<dbReference type="InterPro" id="IPR029000">
    <property type="entry name" value="Cyclophilin-like_dom_sf"/>
</dbReference>
<dbReference type="EMBL" id="QBML01000013">
    <property type="protein sequence ID" value="PZO40821.1"/>
    <property type="molecule type" value="Genomic_DNA"/>
</dbReference>
<reference evidence="7 8" key="1">
    <citation type="submission" date="2018-04" db="EMBL/GenBank/DDBJ databases">
        <authorList>
            <person name="Go L.Y."/>
            <person name="Mitchell J.A."/>
        </authorList>
    </citation>
    <scope>NUCLEOTIDE SEQUENCE [LARGE SCALE GENOMIC DNA]</scope>
    <source>
        <strain evidence="7">ULC066bin1</strain>
    </source>
</reference>
<proteinExistence type="inferred from homology"/>
<dbReference type="PANTHER" id="PTHR43246">
    <property type="entry name" value="PEPTIDYL-PROLYL CIS-TRANS ISOMERASE CYP38, CHLOROPLASTIC"/>
    <property type="match status" value="1"/>
</dbReference>
<dbReference type="InterPro" id="IPR024936">
    <property type="entry name" value="Cyclophilin-type_PPIase"/>
</dbReference>
<dbReference type="InterPro" id="IPR044665">
    <property type="entry name" value="E_coli_cyclophilin_A-like"/>
</dbReference>
<keyword evidence="3 5" id="KW-0697">Rotamase</keyword>
<organism evidence="7 8">
    <name type="scientific">Pseudanabaena frigida</name>
    <dbReference type="NCBI Taxonomy" id="945775"/>
    <lineage>
        <taxon>Bacteria</taxon>
        <taxon>Bacillati</taxon>
        <taxon>Cyanobacteriota</taxon>
        <taxon>Cyanophyceae</taxon>
        <taxon>Pseudanabaenales</taxon>
        <taxon>Pseudanabaenaceae</taxon>
        <taxon>Pseudanabaena</taxon>
    </lineage>
</organism>
<dbReference type="AlphaFoldDB" id="A0A2W4XZV6"/>
<dbReference type="Gene3D" id="2.40.100.10">
    <property type="entry name" value="Cyclophilin-like"/>
    <property type="match status" value="1"/>
</dbReference>
<keyword evidence="4 5" id="KW-0413">Isomerase</keyword>
<dbReference type="PROSITE" id="PS50072">
    <property type="entry name" value="CSA_PPIASE_2"/>
    <property type="match status" value="1"/>
</dbReference>
<evidence type="ECO:0000256" key="2">
    <source>
        <dbReference type="ARBA" id="ARBA00007365"/>
    </source>
</evidence>
<comment type="caution">
    <text evidence="7">The sequence shown here is derived from an EMBL/GenBank/DDBJ whole genome shotgun (WGS) entry which is preliminary data.</text>
</comment>
<evidence type="ECO:0000256" key="4">
    <source>
        <dbReference type="ARBA" id="ARBA00023235"/>
    </source>
</evidence>
<name>A0A2W4XZV6_9CYAN</name>
<comment type="catalytic activity">
    <reaction evidence="5">
        <text>[protein]-peptidylproline (omega=180) = [protein]-peptidylproline (omega=0)</text>
        <dbReference type="Rhea" id="RHEA:16237"/>
        <dbReference type="Rhea" id="RHEA-COMP:10747"/>
        <dbReference type="Rhea" id="RHEA-COMP:10748"/>
        <dbReference type="ChEBI" id="CHEBI:83833"/>
        <dbReference type="ChEBI" id="CHEBI:83834"/>
        <dbReference type="EC" id="5.2.1.8"/>
    </reaction>
</comment>
<dbReference type="EC" id="5.2.1.8" evidence="5"/>
<comment type="function">
    <text evidence="1 5">PPIases accelerate the folding of proteins. It catalyzes the cis-trans isomerization of proline imidic peptide bonds in oligopeptides.</text>
</comment>